<keyword evidence="1" id="KW-1133">Transmembrane helix</keyword>
<dbReference type="OrthoDB" id="3388334at2"/>
<dbReference type="EMBL" id="CP035493">
    <property type="protein sequence ID" value="QAY71090.1"/>
    <property type="molecule type" value="Genomic_DNA"/>
</dbReference>
<evidence type="ECO:0000313" key="3">
    <source>
        <dbReference type="Proteomes" id="UP000292118"/>
    </source>
</evidence>
<protein>
    <submittedName>
        <fullName evidence="2">Uncharacterized protein</fullName>
    </submittedName>
</protein>
<keyword evidence="1" id="KW-0472">Membrane</keyword>
<feature type="transmembrane region" description="Helical" evidence="1">
    <location>
        <begin position="100"/>
        <end position="126"/>
    </location>
</feature>
<organism evidence="2 3">
    <name type="scientific">Xylanimonas protaetiae</name>
    <dbReference type="NCBI Taxonomy" id="2509457"/>
    <lineage>
        <taxon>Bacteria</taxon>
        <taxon>Bacillati</taxon>
        <taxon>Actinomycetota</taxon>
        <taxon>Actinomycetes</taxon>
        <taxon>Micrococcales</taxon>
        <taxon>Promicromonosporaceae</taxon>
        <taxon>Xylanimonas</taxon>
    </lineage>
</organism>
<keyword evidence="1" id="KW-0812">Transmembrane</keyword>
<dbReference type="RefSeq" id="WP_129189459.1">
    <property type="nucleotide sequence ID" value="NZ_CP035493.1"/>
</dbReference>
<accession>A0A4P6F566</accession>
<name>A0A4P6F566_9MICO</name>
<keyword evidence="3" id="KW-1185">Reference proteome</keyword>
<gene>
    <name evidence="2" type="ORF">ET471_14480</name>
</gene>
<dbReference type="AlphaFoldDB" id="A0A4P6F566"/>
<feature type="transmembrane region" description="Helical" evidence="1">
    <location>
        <begin position="6"/>
        <end position="32"/>
    </location>
</feature>
<proteinExistence type="predicted"/>
<reference evidence="2 3" key="1">
    <citation type="submission" date="2019-01" db="EMBL/GenBank/DDBJ databases">
        <title>Genome sequencing of strain FW10M-9.</title>
        <authorList>
            <person name="Heo J."/>
            <person name="Kim S.-J."/>
            <person name="Kim J.-S."/>
            <person name="Hong S.-B."/>
            <person name="Kwon S.-W."/>
        </authorList>
    </citation>
    <scope>NUCLEOTIDE SEQUENCE [LARGE SCALE GENOMIC DNA]</scope>
    <source>
        <strain evidence="2 3">FW10M-9</strain>
    </source>
</reference>
<sequence length="130" mass="13305">MTVGELFASAGVWVGALALSVGVGAVLVPWVLRRTEGDIDAEAAAARTLAGSVWIGLLERLGITLSLLAGYPEGLAVVVAIKGLGRVYELRERPSARERFVVGTLASVSWAGACGLAGRAVIHLIVAGIG</sequence>
<dbReference type="KEGG" id="xya:ET471_14480"/>
<evidence type="ECO:0000256" key="1">
    <source>
        <dbReference type="SAM" id="Phobius"/>
    </source>
</evidence>
<dbReference type="Proteomes" id="UP000292118">
    <property type="component" value="Chromosome"/>
</dbReference>
<evidence type="ECO:0000313" key="2">
    <source>
        <dbReference type="EMBL" id="QAY71090.1"/>
    </source>
</evidence>